<accession>A0A2U2NC21</accession>
<evidence type="ECO:0000313" key="4">
    <source>
        <dbReference type="Proteomes" id="UP000245876"/>
    </source>
</evidence>
<dbReference type="InterPro" id="IPR050985">
    <property type="entry name" value="Alpha-glycosidase_related"/>
</dbReference>
<dbReference type="CDD" id="cd14791">
    <property type="entry name" value="GH36"/>
    <property type="match status" value="1"/>
</dbReference>
<gene>
    <name evidence="3" type="ORF">DF196_01975</name>
</gene>
<dbReference type="InterPro" id="IPR002252">
    <property type="entry name" value="Glyco_hydro_36"/>
</dbReference>
<dbReference type="SUPFAM" id="SSF51445">
    <property type="entry name" value="(Trans)glycosidases"/>
    <property type="match status" value="1"/>
</dbReference>
<dbReference type="InterPro" id="IPR038417">
    <property type="entry name" value="Alpga-gal_N_sf"/>
</dbReference>
<keyword evidence="1" id="KW-0378">Hydrolase</keyword>
<evidence type="ECO:0000256" key="2">
    <source>
        <dbReference type="ARBA" id="ARBA00023295"/>
    </source>
</evidence>
<evidence type="ECO:0000313" key="3">
    <source>
        <dbReference type="EMBL" id="PWG66695.1"/>
    </source>
</evidence>
<dbReference type="EMBL" id="QFFM01000003">
    <property type="protein sequence ID" value="PWG66695.1"/>
    <property type="molecule type" value="Genomic_DNA"/>
</dbReference>
<dbReference type="PANTHER" id="PTHR43053">
    <property type="entry name" value="GLYCOSIDASE FAMILY 31"/>
    <property type="match status" value="1"/>
</dbReference>
<organism evidence="3 4">
    <name type="scientific">Bifidobacterium callitrichidarum</name>
    <dbReference type="NCBI Taxonomy" id="2052941"/>
    <lineage>
        <taxon>Bacteria</taxon>
        <taxon>Bacillati</taxon>
        <taxon>Actinomycetota</taxon>
        <taxon>Actinomycetes</taxon>
        <taxon>Bifidobacteriales</taxon>
        <taxon>Bifidobacteriaceae</taxon>
        <taxon>Bifidobacterium</taxon>
    </lineage>
</organism>
<dbReference type="InterPro" id="IPR017853">
    <property type="entry name" value="GH"/>
</dbReference>
<dbReference type="Gene3D" id="3.20.20.70">
    <property type="entry name" value="Aldolase class I"/>
    <property type="match status" value="1"/>
</dbReference>
<dbReference type="Proteomes" id="UP000245876">
    <property type="component" value="Unassembled WGS sequence"/>
</dbReference>
<evidence type="ECO:0000256" key="1">
    <source>
        <dbReference type="ARBA" id="ARBA00022801"/>
    </source>
</evidence>
<dbReference type="Pfam" id="PF02065">
    <property type="entry name" value="Melibiase"/>
    <property type="match status" value="1"/>
</dbReference>
<dbReference type="PANTHER" id="PTHR43053:SF3">
    <property type="entry name" value="ALPHA-GALACTOSIDASE C-RELATED"/>
    <property type="match status" value="1"/>
</dbReference>
<dbReference type="Gene3D" id="2.70.98.60">
    <property type="entry name" value="alpha-galactosidase from lactobacil brevis"/>
    <property type="match status" value="1"/>
</dbReference>
<keyword evidence="4" id="KW-1185">Reference proteome</keyword>
<dbReference type="GO" id="GO:0016052">
    <property type="term" value="P:carbohydrate catabolic process"/>
    <property type="evidence" value="ECO:0007669"/>
    <property type="project" value="InterPro"/>
</dbReference>
<reference evidence="3 4" key="1">
    <citation type="journal article" date="2018" name="Int. J. Syst. Evol. Microbiol.">
        <title>Bifidobacterium callitrichidarum sp. nov. from the faeces of the emperor tamarin (Saguinus imperator).</title>
        <authorList>
            <person name="Modesto M."/>
            <person name="Michelini S."/>
            <person name="Sansosti M.C."/>
            <person name="De Filippo C."/>
            <person name="Cavalieri D."/>
            <person name="Qvirist L."/>
            <person name="Andlid T."/>
            <person name="Spiezio C."/>
            <person name="Sandri C."/>
            <person name="Pascarelli S."/>
            <person name="Sgorbati B."/>
            <person name="Mattarelli P."/>
        </authorList>
    </citation>
    <scope>NUCLEOTIDE SEQUENCE [LARGE SCALE GENOMIC DNA]</scope>
    <source>
        <strain evidence="3 4">TRI 5</strain>
    </source>
</reference>
<dbReference type="AlphaFoldDB" id="A0A2U2NC21"/>
<proteinExistence type="predicted"/>
<sequence length="707" mass="79240">MERADHQTFKWDTPDLELVFRYSDSTPVELTTVQSGETKAVFSDPLPIVEILAAGHGHRLSSGRLIATHIGAELRYKNHEATVSDGKYRLTVYLTDPESHVNVEAHYETFTGSSTFRSYMTVTNAATADDTIVLESVTSWTAGFGAPNAETDINAWDVLECDNEWLGEGRWKRTHVTDYVPEMHENLIGHNQRYSHTVVSTGTWSTGSGAPMGVLESNQLKLVWLFQIEHNGAWRWEIGKNGDDGYLALSGPTNNDHSWEKILNSGESFTTVPADITLAASFDSAMEQLTKYRRATRTPHDDNHKPQVIFNDYMNTINGDPTTEKLLPLIQGASAAGVEVFVVDCGWYDDTGNWWPSVGEWKPSKTRFPNGFSEVMSAIAKAGMKPGLWVEPEVIGVLSPIASKLPDSAFLSRHGHRIEEQQRYFLDFRSPEACEYITGVIDRLINDFGVAYFKFDYNVSPGSGTDINSDSCGDGLLEHNRAYSKWIDSLHEKYPDLILENCSSGGMRMDYAQLSRFQVQSTSDQQDFRLYPTIAAAAPMQMLPEQAANWAYPQSTMSQEEIATNLNTTFLGRFFLSGYINRMEDQQKKLIAQAVSAYKEQVQPVLPNAIPFWPTGLPHWDDPVVSLGLRTDEYSLVTVWARNLAQPQISLLNIPFYQGEETEVSTVFPIGDGFPAWPVHWSDEKGILSVFTPADGYVSRTFRIKNK</sequence>
<protein>
    <submittedName>
        <fullName evidence="3">Alpha-galactosidase</fullName>
    </submittedName>
</protein>
<dbReference type="PRINTS" id="PR00743">
    <property type="entry name" value="GLHYDRLASE36"/>
</dbReference>
<dbReference type="InterPro" id="IPR013785">
    <property type="entry name" value="Aldolase_TIM"/>
</dbReference>
<comment type="caution">
    <text evidence="3">The sequence shown here is derived from an EMBL/GenBank/DDBJ whole genome shotgun (WGS) entry which is preliminary data.</text>
</comment>
<name>A0A2U2NC21_9BIFI</name>
<dbReference type="GO" id="GO:0004557">
    <property type="term" value="F:alpha-galactosidase activity"/>
    <property type="evidence" value="ECO:0007669"/>
    <property type="project" value="InterPro"/>
</dbReference>
<keyword evidence="2" id="KW-0326">Glycosidase</keyword>